<evidence type="ECO:0000256" key="1">
    <source>
        <dbReference type="SAM" id="MobiDB-lite"/>
    </source>
</evidence>
<gene>
    <name evidence="4" type="ORF">TSOC_005340</name>
</gene>
<evidence type="ECO:0000313" key="5">
    <source>
        <dbReference type="Proteomes" id="UP000236333"/>
    </source>
</evidence>
<dbReference type="GO" id="GO:0001682">
    <property type="term" value="P:tRNA 5'-leader removal"/>
    <property type="evidence" value="ECO:0007669"/>
    <property type="project" value="InterPro"/>
</dbReference>
<feature type="compositionally biased region" description="Basic and acidic residues" evidence="1">
    <location>
        <begin position="576"/>
        <end position="588"/>
    </location>
</feature>
<feature type="region of interest" description="Disordered" evidence="1">
    <location>
        <begin position="499"/>
        <end position="538"/>
    </location>
</feature>
<organism evidence="4 5">
    <name type="scientific">Tetrabaena socialis</name>
    <dbReference type="NCBI Taxonomy" id="47790"/>
    <lineage>
        <taxon>Eukaryota</taxon>
        <taxon>Viridiplantae</taxon>
        <taxon>Chlorophyta</taxon>
        <taxon>core chlorophytes</taxon>
        <taxon>Chlorophyceae</taxon>
        <taxon>CS clade</taxon>
        <taxon>Chlamydomonadales</taxon>
        <taxon>Tetrabaenaceae</taxon>
        <taxon>Tetrabaena</taxon>
    </lineage>
</organism>
<sequence>MDGEGWATDCALWLWVHSAAFGDVWEALHAAAAGAGPPSDPAGGGGSSSGGGGGGGGGGGRRGGGVGGAANVSAWCAGTAAGAGPTGAGPLRVSIRSRCSELRRVEVVGAGAGAALARVLRPLPASAGRAGAAAAVGGGAAATAGPGGAADSSGDASLGARIWRSAGGVAPGSAGGGGGAGSGEGWRWLWPAGAVVGMVAADPRLAPPVRAGAACVDAMAGATGGGGAPSREQAEGEAGLDQGELRRRLRLWPEGGDWAAGAATLWSRAGPPGATTAGCTASTSASTTVAAAAPPPQPLPPLTQQQAGAARRAARQQLLACGGAASASASAAAAAPLAPAGRAASFSLLLIRRAPPPGDAGAGAAAPAEGGGWSVVLPAGWVGPLWLALAFTGARPTGQSEWRQLAAHSQVPCFPYDFPYTPAGERYGRERFQELAAEAARRPLGRARAVDMAPAADWGRLLQPLDLGSAGEDGGTGRPAPLADWSLALRDGLLLAPQSAARASGGRQPQRQQVQRRGQRGQQRQGGTAMGPAPAKSSLHGWTLRKALRLGLVSSAQPPEQPPPPPLPPLSVQRPRSAEPREQEESREATNLAPDEQQQLLRGGQRWLVHIALRVQGRGVCLAGAEVVALYGNGDVVCGTGDPYGAVREQEAAAEAGAGKVGRPGHAVLIGHVTSASPRGSRGYPGGLAVCDALSLASLQAQQAAPLQRCQQQQQQQQRGQDSCLPRRAPLAGGCGDSAPVPARDVVAQWLAGRGGGGKAHRGVVRVWVRNPGSPELRACVGRVLVEREAVRGDWMQLAWG</sequence>
<feature type="compositionally biased region" description="Pro residues" evidence="1">
    <location>
        <begin position="559"/>
        <end position="569"/>
    </location>
</feature>
<dbReference type="PANTHER" id="PTHR22731">
    <property type="entry name" value="RIBONUCLEASES P/MRP PROTEIN SUBUNIT POP1"/>
    <property type="match status" value="1"/>
</dbReference>
<dbReference type="InterPro" id="IPR012590">
    <property type="entry name" value="POPLD_dom"/>
</dbReference>
<dbReference type="AlphaFoldDB" id="A0A2J8A6M9"/>
<accession>A0A2J8A6M9</accession>
<feature type="region of interest" description="Disordered" evidence="1">
    <location>
        <begin position="555"/>
        <end position="594"/>
    </location>
</feature>
<dbReference type="Proteomes" id="UP000236333">
    <property type="component" value="Unassembled WGS sequence"/>
</dbReference>
<feature type="region of interest" description="Disordered" evidence="1">
    <location>
        <begin position="33"/>
        <end position="63"/>
    </location>
</feature>
<reference evidence="4 5" key="1">
    <citation type="journal article" date="2017" name="Mol. Biol. Evol.">
        <title>The 4-celled Tetrabaena socialis nuclear genome reveals the essential components for genetic control of cell number at the origin of multicellularity in the volvocine lineage.</title>
        <authorList>
            <person name="Featherston J."/>
            <person name="Arakaki Y."/>
            <person name="Hanschen E.R."/>
            <person name="Ferris P.J."/>
            <person name="Michod R.E."/>
            <person name="Olson B.J.S.C."/>
            <person name="Nozaki H."/>
            <person name="Durand P.M."/>
        </authorList>
    </citation>
    <scope>NUCLEOTIDE SEQUENCE [LARGE SCALE GENOMIC DNA]</scope>
    <source>
        <strain evidence="4 5">NIES-571</strain>
    </source>
</reference>
<feature type="compositionally biased region" description="Low complexity" evidence="1">
    <location>
        <begin position="505"/>
        <end position="527"/>
    </location>
</feature>
<keyword evidence="2" id="KW-0732">Signal</keyword>
<comment type="caution">
    <text evidence="4">The sequence shown here is derived from an EMBL/GenBank/DDBJ whole genome shotgun (WGS) entry which is preliminary data.</text>
</comment>
<feature type="region of interest" description="Disordered" evidence="1">
    <location>
        <begin position="222"/>
        <end position="242"/>
    </location>
</feature>
<dbReference type="OrthoDB" id="442863at2759"/>
<feature type="domain" description="POPLD" evidence="3">
    <location>
        <begin position="372"/>
        <end position="446"/>
    </location>
</feature>
<feature type="compositionally biased region" description="Gly residues" evidence="1">
    <location>
        <begin position="42"/>
        <end position="63"/>
    </location>
</feature>
<protein>
    <recommendedName>
        <fullName evidence="3">POPLD domain-containing protein</fullName>
    </recommendedName>
</protein>
<evidence type="ECO:0000313" key="4">
    <source>
        <dbReference type="EMBL" id="PNH08143.1"/>
    </source>
</evidence>
<dbReference type="InterPro" id="IPR039182">
    <property type="entry name" value="Pop1"/>
</dbReference>
<dbReference type="PANTHER" id="PTHR22731:SF3">
    <property type="entry name" value="RIBONUCLEASES P_MRP PROTEIN SUBUNIT POP1"/>
    <property type="match status" value="1"/>
</dbReference>
<name>A0A2J8A6M9_9CHLO</name>
<keyword evidence="5" id="KW-1185">Reference proteome</keyword>
<feature type="region of interest" description="Disordered" evidence="1">
    <location>
        <begin position="286"/>
        <end position="311"/>
    </location>
</feature>
<dbReference type="EMBL" id="PGGS01000143">
    <property type="protein sequence ID" value="PNH08143.1"/>
    <property type="molecule type" value="Genomic_DNA"/>
</dbReference>
<feature type="compositionally biased region" description="Low complexity" evidence="1">
    <location>
        <begin position="302"/>
        <end position="311"/>
    </location>
</feature>
<feature type="signal peptide" evidence="2">
    <location>
        <begin position="1"/>
        <end position="22"/>
    </location>
</feature>
<dbReference type="Pfam" id="PF08170">
    <property type="entry name" value="POPLD"/>
    <property type="match status" value="1"/>
</dbReference>
<feature type="chain" id="PRO_5014375323" description="POPLD domain-containing protein" evidence="2">
    <location>
        <begin position="23"/>
        <end position="801"/>
    </location>
</feature>
<dbReference type="GO" id="GO:0000172">
    <property type="term" value="C:ribonuclease MRP complex"/>
    <property type="evidence" value="ECO:0007669"/>
    <property type="project" value="InterPro"/>
</dbReference>
<dbReference type="GO" id="GO:0005655">
    <property type="term" value="C:nucleolar ribonuclease P complex"/>
    <property type="evidence" value="ECO:0007669"/>
    <property type="project" value="InterPro"/>
</dbReference>
<proteinExistence type="predicted"/>
<evidence type="ECO:0000256" key="2">
    <source>
        <dbReference type="SAM" id="SignalP"/>
    </source>
</evidence>
<evidence type="ECO:0000259" key="3">
    <source>
        <dbReference type="Pfam" id="PF08170"/>
    </source>
</evidence>